<evidence type="ECO:0000256" key="5">
    <source>
        <dbReference type="ARBA" id="ARBA00023027"/>
    </source>
</evidence>
<accession>A0A6J7LE56</accession>
<keyword evidence="5" id="KW-0520">NAD</keyword>
<sequence>MTRTLSLAVIPGDGIGVDVTAQALRVLEAIAPLADIAVSTTEFDLGSRRYNTTGELLPDYVIAELRTFDAILFGAIGDPSVEPGILERGIILPLRFAMEHYLNLRPVRLYPGVRGPLADKTSADIDFVVCREGTEGPYVGAGGSLREGTENEVTTEVSIHTRLGVERIIRDAFERSLTRRRKVTLIAKTNVLVHSGRLWQRTFDAVAADYPDVTTDYCHVDAASMYFITSPERFDVVVADNLFGDILTDIGAAIGGGIGLAASGNIDPTRVNPSMFEPVHGSAPDIAGQNKADPTAAVLSLAMLLDHVGEHRAAAWVEAGAASDLAVRGSAPRSTDQVGDALIEAVLLAARES</sequence>
<dbReference type="PANTHER" id="PTHR43275:SF1">
    <property type="entry name" value="D-MALATE DEHYDROGENASE [DECARBOXYLATING]"/>
    <property type="match status" value="1"/>
</dbReference>
<dbReference type="Gene3D" id="3.40.718.10">
    <property type="entry name" value="Isopropylmalate Dehydrogenase"/>
    <property type="match status" value="1"/>
</dbReference>
<keyword evidence="6" id="KW-0464">Manganese</keyword>
<evidence type="ECO:0000313" key="8">
    <source>
        <dbReference type="EMBL" id="CAB4965955.1"/>
    </source>
</evidence>
<keyword evidence="4" id="KW-0560">Oxidoreductase</keyword>
<dbReference type="GO" id="GO:0000287">
    <property type="term" value="F:magnesium ion binding"/>
    <property type="evidence" value="ECO:0007669"/>
    <property type="project" value="InterPro"/>
</dbReference>
<protein>
    <submittedName>
        <fullName evidence="8">Unannotated protein</fullName>
    </submittedName>
</protein>
<dbReference type="InterPro" id="IPR050501">
    <property type="entry name" value="ICDH/IPMDH"/>
</dbReference>
<dbReference type="Pfam" id="PF00180">
    <property type="entry name" value="Iso_dh"/>
    <property type="match status" value="1"/>
</dbReference>
<dbReference type="NCBIfam" id="NF002898">
    <property type="entry name" value="PRK03437.1"/>
    <property type="match status" value="1"/>
</dbReference>
<comment type="cofactor">
    <cofactor evidence="2">
        <name>Mg(2+)</name>
        <dbReference type="ChEBI" id="CHEBI:18420"/>
    </cofactor>
</comment>
<dbReference type="GO" id="GO:0051287">
    <property type="term" value="F:NAD binding"/>
    <property type="evidence" value="ECO:0007669"/>
    <property type="project" value="InterPro"/>
</dbReference>
<dbReference type="SUPFAM" id="SSF53659">
    <property type="entry name" value="Isocitrate/Isopropylmalate dehydrogenase-like"/>
    <property type="match status" value="1"/>
</dbReference>
<gene>
    <name evidence="8" type="ORF">UFOPK3773_02461</name>
</gene>
<evidence type="ECO:0000256" key="2">
    <source>
        <dbReference type="ARBA" id="ARBA00001946"/>
    </source>
</evidence>
<comment type="cofactor">
    <cofactor evidence="1">
        <name>Mn(2+)</name>
        <dbReference type="ChEBI" id="CHEBI:29035"/>
    </cofactor>
</comment>
<dbReference type="InterPro" id="IPR024084">
    <property type="entry name" value="IsoPropMal-DH-like_dom"/>
</dbReference>
<reference evidence="8" key="1">
    <citation type="submission" date="2020-05" db="EMBL/GenBank/DDBJ databases">
        <authorList>
            <person name="Chiriac C."/>
            <person name="Salcher M."/>
            <person name="Ghai R."/>
            <person name="Kavagutti S V."/>
        </authorList>
    </citation>
    <scope>NUCLEOTIDE SEQUENCE</scope>
</reference>
<dbReference type="PROSITE" id="PS00470">
    <property type="entry name" value="IDH_IMDH"/>
    <property type="match status" value="1"/>
</dbReference>
<proteinExistence type="predicted"/>
<evidence type="ECO:0000259" key="7">
    <source>
        <dbReference type="SMART" id="SM01329"/>
    </source>
</evidence>
<evidence type="ECO:0000256" key="6">
    <source>
        <dbReference type="ARBA" id="ARBA00023211"/>
    </source>
</evidence>
<dbReference type="InterPro" id="IPR019818">
    <property type="entry name" value="IsoCit/isopropylmalate_DH_CS"/>
</dbReference>
<name>A0A6J7LE56_9ZZZZ</name>
<feature type="domain" description="Isopropylmalate dehydrogenase-like" evidence="7">
    <location>
        <begin position="6"/>
        <end position="342"/>
    </location>
</feature>
<evidence type="ECO:0000256" key="4">
    <source>
        <dbReference type="ARBA" id="ARBA00023002"/>
    </source>
</evidence>
<dbReference type="PANTHER" id="PTHR43275">
    <property type="entry name" value="D-MALATE DEHYDROGENASE [DECARBOXYLATING]"/>
    <property type="match status" value="1"/>
</dbReference>
<evidence type="ECO:0000256" key="3">
    <source>
        <dbReference type="ARBA" id="ARBA00022723"/>
    </source>
</evidence>
<dbReference type="EMBL" id="CAFBNF010000429">
    <property type="protein sequence ID" value="CAB4965955.1"/>
    <property type="molecule type" value="Genomic_DNA"/>
</dbReference>
<organism evidence="8">
    <name type="scientific">freshwater metagenome</name>
    <dbReference type="NCBI Taxonomy" id="449393"/>
    <lineage>
        <taxon>unclassified sequences</taxon>
        <taxon>metagenomes</taxon>
        <taxon>ecological metagenomes</taxon>
    </lineage>
</organism>
<evidence type="ECO:0000256" key="1">
    <source>
        <dbReference type="ARBA" id="ARBA00001936"/>
    </source>
</evidence>
<dbReference type="AlphaFoldDB" id="A0A6J7LE56"/>
<dbReference type="SMART" id="SM01329">
    <property type="entry name" value="Iso_dh"/>
    <property type="match status" value="1"/>
</dbReference>
<keyword evidence="3" id="KW-0479">Metal-binding</keyword>
<dbReference type="GO" id="GO:0016616">
    <property type="term" value="F:oxidoreductase activity, acting on the CH-OH group of donors, NAD or NADP as acceptor"/>
    <property type="evidence" value="ECO:0007669"/>
    <property type="project" value="InterPro"/>
</dbReference>